<comment type="function">
    <text evidence="7">Located at the top of the head of the 30S subunit, it contacts several helices of the 16S rRNA. In the 70S ribosome it contacts the 23S rRNA (bridge B1a) and protein L5 of the 50S subunit (bridge B1b), connecting the 2 subunits; these bridges are implicated in subunit movement. Contacts the tRNAs in the A and P-sites.</text>
</comment>
<dbReference type="Pfam" id="PF00416">
    <property type="entry name" value="Ribosomal_S13"/>
    <property type="match status" value="1"/>
</dbReference>
<dbReference type="InterPro" id="IPR027437">
    <property type="entry name" value="Rbsml_uS13_C"/>
</dbReference>
<dbReference type="HAMAP" id="MF_01315">
    <property type="entry name" value="Ribosomal_uS13"/>
    <property type="match status" value="1"/>
</dbReference>
<reference evidence="10 11" key="1">
    <citation type="journal article" date="2016" name="Nat. Commun.">
        <title>Thousands of microbial genomes shed light on interconnected biogeochemical processes in an aquifer system.</title>
        <authorList>
            <person name="Anantharaman K."/>
            <person name="Brown C.T."/>
            <person name="Hug L.A."/>
            <person name="Sharon I."/>
            <person name="Castelle C.J."/>
            <person name="Probst A.J."/>
            <person name="Thomas B.C."/>
            <person name="Singh A."/>
            <person name="Wilkins M.J."/>
            <person name="Karaoz U."/>
            <person name="Brodie E.L."/>
            <person name="Williams K.H."/>
            <person name="Hubbard S.S."/>
            <person name="Banfield J.F."/>
        </authorList>
    </citation>
    <scope>NUCLEOTIDE SEQUENCE [LARGE SCALE GENOMIC DNA]</scope>
</reference>
<dbReference type="EMBL" id="MFZT01000047">
    <property type="protein sequence ID" value="OGK29451.1"/>
    <property type="molecule type" value="Genomic_DNA"/>
</dbReference>
<evidence type="ECO:0000256" key="9">
    <source>
        <dbReference type="SAM" id="MobiDB-lite"/>
    </source>
</evidence>
<dbReference type="GO" id="GO:0003735">
    <property type="term" value="F:structural constituent of ribosome"/>
    <property type="evidence" value="ECO:0007669"/>
    <property type="project" value="InterPro"/>
</dbReference>
<keyword evidence="4 7" id="KW-0689">Ribosomal protein</keyword>
<accession>A0A1F7HDV3</accession>
<dbReference type="Gene3D" id="1.10.8.50">
    <property type="match status" value="1"/>
</dbReference>
<comment type="similarity">
    <text evidence="1 7 8">Belongs to the universal ribosomal protein uS13 family.</text>
</comment>
<evidence type="ECO:0000256" key="1">
    <source>
        <dbReference type="ARBA" id="ARBA00008080"/>
    </source>
</evidence>
<dbReference type="PIRSF" id="PIRSF002134">
    <property type="entry name" value="Ribosomal_S13"/>
    <property type="match status" value="1"/>
</dbReference>
<proteinExistence type="inferred from homology"/>
<evidence type="ECO:0000256" key="2">
    <source>
        <dbReference type="ARBA" id="ARBA00022730"/>
    </source>
</evidence>
<organism evidence="10 11">
    <name type="scientific">Candidatus Roizmanbacteria bacterium RIFCSPHIGHO2_02_FULL_43_11</name>
    <dbReference type="NCBI Taxonomy" id="1802043"/>
    <lineage>
        <taxon>Bacteria</taxon>
        <taxon>Candidatus Roizmaniibacteriota</taxon>
    </lineage>
</organism>
<dbReference type="InterPro" id="IPR018269">
    <property type="entry name" value="Ribosomal_uS13_CS"/>
</dbReference>
<dbReference type="GO" id="GO:0005829">
    <property type="term" value="C:cytosol"/>
    <property type="evidence" value="ECO:0007669"/>
    <property type="project" value="TreeGrafter"/>
</dbReference>
<comment type="subunit">
    <text evidence="7">Part of the 30S ribosomal subunit. Forms a loose heterodimer with protein S19. Forms two bridges to the 50S subunit in the 70S ribosome.</text>
</comment>
<dbReference type="PROSITE" id="PS00646">
    <property type="entry name" value="RIBOSOMAL_S13_1"/>
    <property type="match status" value="1"/>
</dbReference>
<gene>
    <name evidence="7" type="primary">rpsM</name>
    <name evidence="10" type="ORF">A3D08_01975</name>
</gene>
<evidence type="ECO:0000313" key="11">
    <source>
        <dbReference type="Proteomes" id="UP000178098"/>
    </source>
</evidence>
<dbReference type="AlphaFoldDB" id="A0A1F7HDV3"/>
<dbReference type="FunFam" id="1.10.8.50:FF:000001">
    <property type="entry name" value="30S ribosomal protein S13"/>
    <property type="match status" value="1"/>
</dbReference>
<dbReference type="GO" id="GO:0019843">
    <property type="term" value="F:rRNA binding"/>
    <property type="evidence" value="ECO:0007669"/>
    <property type="project" value="UniProtKB-UniRule"/>
</dbReference>
<keyword evidence="7" id="KW-0820">tRNA-binding</keyword>
<evidence type="ECO:0000256" key="8">
    <source>
        <dbReference type="RuleBase" id="RU003830"/>
    </source>
</evidence>
<evidence type="ECO:0000313" key="10">
    <source>
        <dbReference type="EMBL" id="OGK29451.1"/>
    </source>
</evidence>
<sequence length="135" mass="15535">MVRISGQNLPDEKNIDFALTQIYGIGWTRSKNILKKAGLSENIKVKDLTEKHVQMLQQGVSEYKVEGELKEEVNLNIKRLRETGSYRGLRHARGLPTRGQRTRSNARTNRGKRKTVGAFKKDDIARMQQQQKKKT</sequence>
<dbReference type="NCBIfam" id="TIGR03631">
    <property type="entry name" value="uS13_bact"/>
    <property type="match status" value="1"/>
</dbReference>
<evidence type="ECO:0000256" key="6">
    <source>
        <dbReference type="ARBA" id="ARBA00035166"/>
    </source>
</evidence>
<dbReference type="GO" id="GO:0000049">
    <property type="term" value="F:tRNA binding"/>
    <property type="evidence" value="ECO:0007669"/>
    <property type="project" value="UniProtKB-UniRule"/>
</dbReference>
<name>A0A1F7HDV3_9BACT</name>
<keyword evidence="2 7" id="KW-0699">rRNA-binding</keyword>
<keyword evidence="3 7" id="KW-0694">RNA-binding</keyword>
<dbReference type="PANTHER" id="PTHR10871">
    <property type="entry name" value="30S RIBOSOMAL PROTEIN S13/40S RIBOSOMAL PROTEIN S18"/>
    <property type="match status" value="1"/>
</dbReference>
<dbReference type="InterPro" id="IPR010979">
    <property type="entry name" value="Ribosomal_uS13-like_H2TH"/>
</dbReference>
<dbReference type="Proteomes" id="UP000178098">
    <property type="component" value="Unassembled WGS sequence"/>
</dbReference>
<dbReference type="SUPFAM" id="SSF46946">
    <property type="entry name" value="S13-like H2TH domain"/>
    <property type="match status" value="1"/>
</dbReference>
<dbReference type="GO" id="GO:0015935">
    <property type="term" value="C:small ribosomal subunit"/>
    <property type="evidence" value="ECO:0007669"/>
    <property type="project" value="TreeGrafter"/>
</dbReference>
<evidence type="ECO:0000256" key="3">
    <source>
        <dbReference type="ARBA" id="ARBA00022884"/>
    </source>
</evidence>
<dbReference type="PROSITE" id="PS50159">
    <property type="entry name" value="RIBOSOMAL_S13_2"/>
    <property type="match status" value="1"/>
</dbReference>
<comment type="caution">
    <text evidence="10">The sequence shown here is derived from an EMBL/GenBank/DDBJ whole genome shotgun (WGS) entry which is preliminary data.</text>
</comment>
<keyword evidence="5 7" id="KW-0687">Ribonucleoprotein</keyword>
<dbReference type="GO" id="GO:0006412">
    <property type="term" value="P:translation"/>
    <property type="evidence" value="ECO:0007669"/>
    <property type="project" value="UniProtKB-UniRule"/>
</dbReference>
<evidence type="ECO:0000256" key="5">
    <source>
        <dbReference type="ARBA" id="ARBA00023274"/>
    </source>
</evidence>
<feature type="region of interest" description="Disordered" evidence="9">
    <location>
        <begin position="91"/>
        <end position="135"/>
    </location>
</feature>
<dbReference type="Gene3D" id="4.10.910.10">
    <property type="entry name" value="30s ribosomal protein s13, domain 2"/>
    <property type="match status" value="1"/>
</dbReference>
<protein>
    <recommendedName>
        <fullName evidence="6 7">Small ribosomal subunit protein uS13</fullName>
    </recommendedName>
</protein>
<dbReference type="InterPro" id="IPR001892">
    <property type="entry name" value="Ribosomal_uS13"/>
</dbReference>
<evidence type="ECO:0000256" key="7">
    <source>
        <dbReference type="HAMAP-Rule" id="MF_01315"/>
    </source>
</evidence>
<dbReference type="PANTHER" id="PTHR10871:SF1">
    <property type="entry name" value="SMALL RIBOSOMAL SUBUNIT PROTEIN US13M"/>
    <property type="match status" value="1"/>
</dbReference>
<evidence type="ECO:0000256" key="4">
    <source>
        <dbReference type="ARBA" id="ARBA00022980"/>
    </source>
</evidence>
<dbReference type="InterPro" id="IPR019980">
    <property type="entry name" value="Ribosomal_uS13_bac-type"/>
</dbReference>